<dbReference type="PIRSF" id="PIRSF001237">
    <property type="entry name" value="DHOdimr"/>
    <property type="match status" value="1"/>
</dbReference>
<dbReference type="HAMAP" id="MF_00219">
    <property type="entry name" value="PyrC_classII"/>
    <property type="match status" value="1"/>
</dbReference>
<keyword evidence="4" id="KW-0479">Metal-binding</keyword>
<comment type="caution">
    <text evidence="9">The sequence shown here is derived from an EMBL/GenBank/DDBJ whole genome shotgun (WGS) entry which is preliminary data.</text>
</comment>
<protein>
    <recommendedName>
        <fullName evidence="3">dihydroorotase</fullName>
        <ecNumber evidence="3">3.5.2.3</ecNumber>
    </recommendedName>
</protein>
<dbReference type="SUPFAM" id="SSF51556">
    <property type="entry name" value="Metallo-dependent hydrolases"/>
    <property type="match status" value="1"/>
</dbReference>
<dbReference type="InterPro" id="IPR002195">
    <property type="entry name" value="Dihydroorotase_CS"/>
</dbReference>
<keyword evidence="10" id="KW-1185">Reference proteome</keyword>
<dbReference type="UniPathway" id="UPA00070">
    <property type="reaction ID" value="UER00117"/>
</dbReference>
<keyword evidence="5" id="KW-0378">Hydrolase</keyword>
<dbReference type="GO" id="GO:0046872">
    <property type="term" value="F:metal ion binding"/>
    <property type="evidence" value="ECO:0007669"/>
    <property type="project" value="UniProtKB-KW"/>
</dbReference>
<dbReference type="OrthoDB" id="1670005at2759"/>
<comment type="pathway">
    <text evidence="1">Pyrimidine metabolism; UMP biosynthesis via de novo pathway; (S)-dihydroorotate from bicarbonate: step 3/3.</text>
</comment>
<name>A0A8K0NTJ2_9TREE</name>
<dbReference type="GO" id="GO:0005737">
    <property type="term" value="C:cytoplasm"/>
    <property type="evidence" value="ECO:0007669"/>
    <property type="project" value="TreeGrafter"/>
</dbReference>
<evidence type="ECO:0000256" key="3">
    <source>
        <dbReference type="ARBA" id="ARBA00012860"/>
    </source>
</evidence>
<comment type="similarity">
    <text evidence="2">Belongs to the metallo-dependent hydrolases superfamily. DHOase family. Class II DHOase subfamily.</text>
</comment>
<dbReference type="Pfam" id="PF04909">
    <property type="entry name" value="Amidohydro_2"/>
    <property type="match status" value="1"/>
</dbReference>
<organism evidence="9 10">
    <name type="scientific">Filobasidium floriforme</name>
    <dbReference type="NCBI Taxonomy" id="5210"/>
    <lineage>
        <taxon>Eukaryota</taxon>
        <taxon>Fungi</taxon>
        <taxon>Dikarya</taxon>
        <taxon>Basidiomycota</taxon>
        <taxon>Agaricomycotina</taxon>
        <taxon>Tremellomycetes</taxon>
        <taxon>Filobasidiales</taxon>
        <taxon>Filobasidiaceae</taxon>
        <taxon>Filobasidium</taxon>
    </lineage>
</organism>
<proteinExistence type="inferred from homology"/>
<dbReference type="Gene3D" id="3.20.20.140">
    <property type="entry name" value="Metal-dependent hydrolases"/>
    <property type="match status" value="1"/>
</dbReference>
<dbReference type="PROSITE" id="PS00482">
    <property type="entry name" value="DIHYDROOROTASE_1"/>
    <property type="match status" value="1"/>
</dbReference>
<dbReference type="EC" id="3.5.2.3" evidence="3"/>
<dbReference type="PROSITE" id="PS00483">
    <property type="entry name" value="DIHYDROOROTASE_2"/>
    <property type="match status" value="1"/>
</dbReference>
<dbReference type="InterPro" id="IPR032466">
    <property type="entry name" value="Metal_Hydrolase"/>
</dbReference>
<dbReference type="FunFam" id="3.20.20.140:FF:000071">
    <property type="entry name" value="Dihydroorotase, homodimeric type, variant"/>
    <property type="match status" value="1"/>
</dbReference>
<dbReference type="GO" id="GO:0004151">
    <property type="term" value="F:dihydroorotase activity"/>
    <property type="evidence" value="ECO:0007669"/>
    <property type="project" value="UniProtKB-EC"/>
</dbReference>
<dbReference type="Proteomes" id="UP000812966">
    <property type="component" value="Unassembled WGS sequence"/>
</dbReference>
<sequence>MDEIVVPFPADFHVHLRQGAMSELVTPHVALGGIRTAYIMPNLIPPITTTERAMEYKAELEKIDPKVEYLMTLYLHENMLEEIDVEGQEGKVLRGVHEIRKASKAGVKGIKSYPRGVTTHSSSGIESYEPYYPVFKALEEEGMVLNLHGEVPSDDKLNISVLNAEKHFLSHLRKLAGDFPKLKIVLEHATTKEAVDCVKSLPNNVGCTITAHHLLLTIDSVPSQPFHFCKPIAKEPVDRAALQEVVASGHPRFFLGSDSAPHSIVNKIPKMPSSYLTQETGAIEGNGPQPCAAGVYTSPILLPLVAHIFDKLGALDKLPGFASHNGRAFYGMQREGAEGNVTLKRVEGGGRVPAFYKGSERGIDAVPFMAGEALGWEIA</sequence>
<dbReference type="NCBIfam" id="TIGR00856">
    <property type="entry name" value="pyrC_dimer"/>
    <property type="match status" value="1"/>
</dbReference>
<evidence type="ECO:0000313" key="9">
    <source>
        <dbReference type="EMBL" id="KAG7575255.1"/>
    </source>
</evidence>
<dbReference type="EMBL" id="JABELV010000005">
    <property type="protein sequence ID" value="KAG7575255.1"/>
    <property type="molecule type" value="Genomic_DNA"/>
</dbReference>
<evidence type="ECO:0000256" key="4">
    <source>
        <dbReference type="ARBA" id="ARBA00022723"/>
    </source>
</evidence>
<dbReference type="GO" id="GO:0006207">
    <property type="term" value="P:'de novo' pyrimidine nucleobase biosynthetic process"/>
    <property type="evidence" value="ECO:0007669"/>
    <property type="project" value="TreeGrafter"/>
</dbReference>
<evidence type="ECO:0000256" key="2">
    <source>
        <dbReference type="ARBA" id="ARBA00005631"/>
    </source>
</evidence>
<feature type="domain" description="Amidohydrolase-related" evidence="8">
    <location>
        <begin position="98"/>
        <end position="189"/>
    </location>
</feature>
<keyword evidence="6" id="KW-0862">Zinc</keyword>
<evidence type="ECO:0000256" key="1">
    <source>
        <dbReference type="ARBA" id="ARBA00004880"/>
    </source>
</evidence>
<dbReference type="InterPro" id="IPR006680">
    <property type="entry name" value="Amidohydro-rel"/>
</dbReference>
<evidence type="ECO:0000259" key="8">
    <source>
        <dbReference type="Pfam" id="PF04909"/>
    </source>
</evidence>
<evidence type="ECO:0000256" key="5">
    <source>
        <dbReference type="ARBA" id="ARBA00022801"/>
    </source>
</evidence>
<evidence type="ECO:0000256" key="6">
    <source>
        <dbReference type="ARBA" id="ARBA00022833"/>
    </source>
</evidence>
<dbReference type="InterPro" id="IPR004721">
    <property type="entry name" value="DHOdimr"/>
</dbReference>
<accession>A0A8K0NTJ2</accession>
<dbReference type="GO" id="GO:0044205">
    <property type="term" value="P:'de novo' UMP biosynthetic process"/>
    <property type="evidence" value="ECO:0007669"/>
    <property type="project" value="UniProtKB-UniPathway"/>
</dbReference>
<reference evidence="9" key="1">
    <citation type="submission" date="2020-04" db="EMBL/GenBank/DDBJ databases">
        <title>Analysis of mating type loci in Filobasidium floriforme.</title>
        <authorList>
            <person name="Nowrousian M."/>
        </authorList>
    </citation>
    <scope>NUCLEOTIDE SEQUENCE</scope>
    <source>
        <strain evidence="9">CBS 6242</strain>
    </source>
</reference>
<dbReference type="PANTHER" id="PTHR43137">
    <property type="entry name" value="DIHYDROOROTASE"/>
    <property type="match status" value="1"/>
</dbReference>
<dbReference type="PANTHER" id="PTHR43137:SF1">
    <property type="entry name" value="DIHYDROOROTASE"/>
    <property type="match status" value="1"/>
</dbReference>
<gene>
    <name evidence="9" type="ORF">FFLO_00419</name>
</gene>
<evidence type="ECO:0000256" key="7">
    <source>
        <dbReference type="ARBA" id="ARBA00022975"/>
    </source>
</evidence>
<dbReference type="AlphaFoldDB" id="A0A8K0NTJ2"/>
<keyword evidence="7" id="KW-0665">Pyrimidine biosynthesis</keyword>
<evidence type="ECO:0000313" key="10">
    <source>
        <dbReference type="Proteomes" id="UP000812966"/>
    </source>
</evidence>